<evidence type="ECO:0000313" key="8">
    <source>
        <dbReference type="Proteomes" id="UP000034680"/>
    </source>
</evidence>
<dbReference type="STRING" id="1214573.A0A0G2I063"/>
<dbReference type="InterPro" id="IPR036318">
    <property type="entry name" value="FAD-bd_PCMH-like_sf"/>
</dbReference>
<evidence type="ECO:0000256" key="3">
    <source>
        <dbReference type="ARBA" id="ARBA00022630"/>
    </source>
</evidence>
<reference evidence="7 8" key="1">
    <citation type="submission" date="2015-05" db="EMBL/GenBank/DDBJ databases">
        <title>Distinctive expansion of gene families associated with plant cell wall degradation and secondary metabolism in the genomes of grapevine trunk pathogens.</title>
        <authorList>
            <person name="Lawrence D.P."/>
            <person name="Travadon R."/>
            <person name="Rolshausen P.E."/>
            <person name="Baumgartner K."/>
        </authorList>
    </citation>
    <scope>NUCLEOTIDE SEQUENCE [LARGE SCALE GENOMIC DNA]</scope>
    <source>
        <strain evidence="7">DA912</strain>
    </source>
</reference>
<comment type="cofactor">
    <cofactor evidence="1">
        <name>FAD</name>
        <dbReference type="ChEBI" id="CHEBI:57692"/>
    </cofactor>
</comment>
<comment type="similarity">
    <text evidence="2">Belongs to the oxygen-dependent FAD-linked oxidoreductase family.</text>
</comment>
<keyword evidence="4" id="KW-0274">FAD</keyword>
<name>A0A0G2I063_9PEZI</name>
<dbReference type="InterPro" id="IPR012951">
    <property type="entry name" value="BBE"/>
</dbReference>
<accession>A0A0G2I063</accession>
<organism evidence="7 8">
    <name type="scientific">Diaporthe ampelina</name>
    <dbReference type="NCBI Taxonomy" id="1214573"/>
    <lineage>
        <taxon>Eukaryota</taxon>
        <taxon>Fungi</taxon>
        <taxon>Dikarya</taxon>
        <taxon>Ascomycota</taxon>
        <taxon>Pezizomycotina</taxon>
        <taxon>Sordariomycetes</taxon>
        <taxon>Sordariomycetidae</taxon>
        <taxon>Diaporthales</taxon>
        <taxon>Diaporthaceae</taxon>
        <taxon>Diaporthe</taxon>
    </lineage>
</organism>
<sequence>MRNKKIRYADALNRPFLAITGGHGETWDLGNVKNGIGISMRGMVSVHIANDGRSATIGGGTQSGEVIAALWAMGKQAARVVLADGTAVTASPTTNSDLFWAIRGAGHNFGIVTSVEYRVFDIESGQGRLWAYEEYVFKQNKLEALFGWANGLLQGDTGSPRPVELTHYGHFEFRPDIDSENPIIVFWLIWKGRGTVPPTFTDRVRALLPVRIRAGTTDITGMNSVAGAAYGTPACAKGSSSSMLFGVSLKRWNIAGLRATLDIYSTLPPELRNSFVLLEAYSTRGVESVSGDETAYPDRFNQILTSPTMYYQLGNASMDTIAAEFGTRMRRALLDGSGQPLHAYVNYAHGDESLEALYGYEDWRLWRLRRLKAKYDPFGKFAYYAPISRGIADTVGGGRAL</sequence>
<dbReference type="GO" id="GO:0050660">
    <property type="term" value="F:flavin adenine dinucleotide binding"/>
    <property type="evidence" value="ECO:0007669"/>
    <property type="project" value="InterPro"/>
</dbReference>
<feature type="domain" description="Berberine/berberine-like" evidence="6">
    <location>
        <begin position="343"/>
        <end position="383"/>
    </location>
</feature>
<keyword evidence="5" id="KW-0560">Oxidoreductase</keyword>
<gene>
    <name evidence="7" type="ORF">UCDDA912_g06509</name>
</gene>
<dbReference type="PANTHER" id="PTHR42973">
    <property type="entry name" value="BINDING OXIDOREDUCTASE, PUTATIVE (AFU_ORTHOLOGUE AFUA_1G17690)-RELATED"/>
    <property type="match status" value="1"/>
</dbReference>
<dbReference type="Proteomes" id="UP000034680">
    <property type="component" value="Unassembled WGS sequence"/>
</dbReference>
<dbReference type="SUPFAM" id="SSF56176">
    <property type="entry name" value="FAD-binding/transporter-associated domain-like"/>
    <property type="match status" value="1"/>
</dbReference>
<dbReference type="EMBL" id="LCUC01000239">
    <property type="protein sequence ID" value="KKY33530.1"/>
    <property type="molecule type" value="Genomic_DNA"/>
</dbReference>
<proteinExistence type="inferred from homology"/>
<reference evidence="7 8" key="2">
    <citation type="submission" date="2015-05" db="EMBL/GenBank/DDBJ databases">
        <authorList>
            <person name="Morales-Cruz A."/>
            <person name="Amrine K.C."/>
            <person name="Cantu D."/>
        </authorList>
    </citation>
    <scope>NUCLEOTIDE SEQUENCE [LARGE SCALE GENOMIC DNA]</scope>
    <source>
        <strain evidence="7">DA912</strain>
    </source>
</reference>
<dbReference type="Gene3D" id="3.40.462.20">
    <property type="match status" value="1"/>
</dbReference>
<keyword evidence="3" id="KW-0285">Flavoprotein</keyword>
<evidence type="ECO:0000256" key="2">
    <source>
        <dbReference type="ARBA" id="ARBA00005466"/>
    </source>
</evidence>
<evidence type="ECO:0000256" key="4">
    <source>
        <dbReference type="ARBA" id="ARBA00022827"/>
    </source>
</evidence>
<dbReference type="OrthoDB" id="9996127at2759"/>
<comment type="caution">
    <text evidence="7">The sequence shown here is derived from an EMBL/GenBank/DDBJ whole genome shotgun (WGS) entry which is preliminary data.</text>
</comment>
<dbReference type="Pfam" id="PF08031">
    <property type="entry name" value="BBE"/>
    <property type="match status" value="1"/>
</dbReference>
<dbReference type="Gene3D" id="3.30.465.10">
    <property type="match status" value="2"/>
</dbReference>
<dbReference type="PANTHER" id="PTHR42973:SF9">
    <property type="entry name" value="FAD-BINDING PCMH-TYPE DOMAIN-CONTAINING PROTEIN-RELATED"/>
    <property type="match status" value="1"/>
</dbReference>
<keyword evidence="8" id="KW-1185">Reference proteome</keyword>
<evidence type="ECO:0000256" key="1">
    <source>
        <dbReference type="ARBA" id="ARBA00001974"/>
    </source>
</evidence>
<dbReference type="InterPro" id="IPR016169">
    <property type="entry name" value="FAD-bd_PCMH_sub2"/>
</dbReference>
<dbReference type="GO" id="GO:0016491">
    <property type="term" value="F:oxidoreductase activity"/>
    <property type="evidence" value="ECO:0007669"/>
    <property type="project" value="UniProtKB-KW"/>
</dbReference>
<evidence type="ECO:0000259" key="6">
    <source>
        <dbReference type="Pfam" id="PF08031"/>
    </source>
</evidence>
<dbReference type="InterPro" id="IPR050416">
    <property type="entry name" value="FAD-linked_Oxidoreductase"/>
</dbReference>
<dbReference type="AlphaFoldDB" id="A0A0G2I063"/>
<evidence type="ECO:0000313" key="7">
    <source>
        <dbReference type="EMBL" id="KKY33530.1"/>
    </source>
</evidence>
<protein>
    <submittedName>
        <fullName evidence="7">Putative fad binding domain-containing protein</fullName>
    </submittedName>
</protein>
<evidence type="ECO:0000256" key="5">
    <source>
        <dbReference type="ARBA" id="ARBA00023002"/>
    </source>
</evidence>